<comment type="caution">
    <text evidence="1">The sequence shown here is derived from an EMBL/GenBank/DDBJ whole genome shotgun (WGS) entry which is preliminary data.</text>
</comment>
<dbReference type="Proteomes" id="UP001163321">
    <property type="component" value="Chromosome 1"/>
</dbReference>
<protein>
    <submittedName>
        <fullName evidence="1">Uncharacterized protein</fullName>
    </submittedName>
</protein>
<proteinExistence type="predicted"/>
<evidence type="ECO:0000313" key="1">
    <source>
        <dbReference type="EMBL" id="KAI9923262.1"/>
    </source>
</evidence>
<gene>
    <name evidence="1" type="ORF">PsorP6_002735</name>
</gene>
<accession>A0ACC0WY22</accession>
<reference evidence="1 2" key="1">
    <citation type="journal article" date="2022" name="bioRxiv">
        <title>The genome of the oomycete Peronosclerospora sorghi, a cosmopolitan pathogen of maize and sorghum, is inflated with dispersed pseudogenes.</title>
        <authorList>
            <person name="Fletcher K."/>
            <person name="Martin F."/>
            <person name="Isakeit T."/>
            <person name="Cavanaugh K."/>
            <person name="Magill C."/>
            <person name="Michelmore R."/>
        </authorList>
    </citation>
    <scope>NUCLEOTIDE SEQUENCE [LARGE SCALE GENOMIC DNA]</scope>
    <source>
        <strain evidence="1">P6</strain>
    </source>
</reference>
<keyword evidence="2" id="KW-1185">Reference proteome</keyword>
<dbReference type="EMBL" id="CM047580">
    <property type="protein sequence ID" value="KAI9923262.1"/>
    <property type="molecule type" value="Genomic_DNA"/>
</dbReference>
<evidence type="ECO:0000313" key="2">
    <source>
        <dbReference type="Proteomes" id="UP001163321"/>
    </source>
</evidence>
<name>A0ACC0WY22_9STRA</name>
<organism evidence="1 2">
    <name type="scientific">Peronosclerospora sorghi</name>
    <dbReference type="NCBI Taxonomy" id="230839"/>
    <lineage>
        <taxon>Eukaryota</taxon>
        <taxon>Sar</taxon>
        <taxon>Stramenopiles</taxon>
        <taxon>Oomycota</taxon>
        <taxon>Peronosporomycetes</taxon>
        <taxon>Peronosporales</taxon>
        <taxon>Peronosporaceae</taxon>
        <taxon>Peronosclerospora</taxon>
    </lineage>
</organism>
<sequence length="78" mass="8732">MKSAWLMQNYLQCLKQVSARATGGPDTNQCYFEDLQEKEVTHALMCNADGCVERLLVAYPATVELAVLYNSVLMIDNT</sequence>